<keyword evidence="2" id="KW-1185">Reference proteome</keyword>
<comment type="caution">
    <text evidence="1">The sequence shown here is derived from an EMBL/GenBank/DDBJ whole genome shotgun (WGS) entry which is preliminary data.</text>
</comment>
<evidence type="ECO:0008006" key="3">
    <source>
        <dbReference type="Google" id="ProtNLM"/>
    </source>
</evidence>
<sequence>MLPALAAEAQPDSMPRHATVFDLSGAVGPTLNYTSAAGWQLWGIDKKGRFQAGLGGRVSYFWSGRNEFDNQNGPGKAALLTVEEPRLLAFNVAFHVRARVAGPVSLGFNLDMLGATFGPDRSGMLLPDMPFQRPPRPVWNNLLLGGTADRGSLNSEFYASLALPHRLSLRGGWSHIVTAYEVDGTRYRRFHNLAVLGISYRLPDKP</sequence>
<reference evidence="2" key="1">
    <citation type="journal article" date="2019" name="Int. J. Syst. Evol. Microbiol.">
        <title>The Global Catalogue of Microorganisms (GCM) 10K type strain sequencing project: providing services to taxonomists for standard genome sequencing and annotation.</title>
        <authorList>
            <consortium name="The Broad Institute Genomics Platform"/>
            <consortium name="The Broad Institute Genome Sequencing Center for Infectious Disease"/>
            <person name="Wu L."/>
            <person name="Ma J."/>
        </authorList>
    </citation>
    <scope>NUCLEOTIDE SEQUENCE [LARGE SCALE GENOMIC DNA]</scope>
    <source>
        <strain evidence="2">JCM 17923</strain>
    </source>
</reference>
<evidence type="ECO:0000313" key="2">
    <source>
        <dbReference type="Proteomes" id="UP001501153"/>
    </source>
</evidence>
<protein>
    <recommendedName>
        <fullName evidence="3">Outer membrane protein beta-barrel domain-containing protein</fullName>
    </recommendedName>
</protein>
<proteinExistence type="predicted"/>
<accession>A0ABP8IGZ2</accession>
<organism evidence="1 2">
    <name type="scientific">Hymenobacter saemangeumensis</name>
    <dbReference type="NCBI Taxonomy" id="1084522"/>
    <lineage>
        <taxon>Bacteria</taxon>
        <taxon>Pseudomonadati</taxon>
        <taxon>Bacteroidota</taxon>
        <taxon>Cytophagia</taxon>
        <taxon>Cytophagales</taxon>
        <taxon>Hymenobacteraceae</taxon>
        <taxon>Hymenobacter</taxon>
    </lineage>
</organism>
<dbReference type="Proteomes" id="UP001501153">
    <property type="component" value="Unassembled WGS sequence"/>
</dbReference>
<dbReference type="EMBL" id="BAABGZ010000028">
    <property type="protein sequence ID" value="GAA4358719.1"/>
    <property type="molecule type" value="Genomic_DNA"/>
</dbReference>
<name>A0ABP8IGZ2_9BACT</name>
<gene>
    <name evidence="1" type="ORF">GCM10023185_24630</name>
</gene>
<evidence type="ECO:0000313" key="1">
    <source>
        <dbReference type="EMBL" id="GAA4358719.1"/>
    </source>
</evidence>